<dbReference type="GO" id="GO:0004497">
    <property type="term" value="F:monooxygenase activity"/>
    <property type="evidence" value="ECO:0007669"/>
    <property type="project" value="UniProtKB-KW"/>
</dbReference>
<dbReference type="VEuPathDB" id="VectorBase:ACUA022823"/>
<dbReference type="InterPro" id="IPR001128">
    <property type="entry name" value="Cyt_P450"/>
</dbReference>
<organism evidence="15 16">
    <name type="scientific">Anopheles culicifacies</name>
    <dbReference type="NCBI Taxonomy" id="139723"/>
    <lineage>
        <taxon>Eukaryota</taxon>
        <taxon>Metazoa</taxon>
        <taxon>Ecdysozoa</taxon>
        <taxon>Arthropoda</taxon>
        <taxon>Hexapoda</taxon>
        <taxon>Insecta</taxon>
        <taxon>Pterygota</taxon>
        <taxon>Neoptera</taxon>
        <taxon>Endopterygota</taxon>
        <taxon>Diptera</taxon>
        <taxon>Nematocera</taxon>
        <taxon>Culicoidea</taxon>
        <taxon>Culicidae</taxon>
        <taxon>Anophelinae</taxon>
        <taxon>Anopheles</taxon>
        <taxon>culicifacies species complex</taxon>
    </lineage>
</organism>
<comment type="subcellular location">
    <subcellularLocation>
        <location evidence="4">Endoplasmic reticulum membrane</location>
        <topology evidence="4">Peripheral membrane protein</topology>
    </subcellularLocation>
    <subcellularLocation>
        <location evidence="3">Microsome membrane</location>
        <topology evidence="3">Peripheral membrane protein</topology>
    </subcellularLocation>
</comment>
<feature type="binding site" description="axial binding residue" evidence="14">
    <location>
        <position position="452"/>
    </location>
    <ligand>
        <name>heme</name>
        <dbReference type="ChEBI" id="CHEBI:30413"/>
    </ligand>
    <ligandPart>
        <name>Fe</name>
        <dbReference type="ChEBI" id="CHEBI:18248"/>
    </ligandPart>
</feature>
<keyword evidence="12" id="KW-0503">Monooxygenase</keyword>
<dbReference type="PANTHER" id="PTHR24291">
    <property type="entry name" value="CYTOCHROME P450 FAMILY 4"/>
    <property type="match status" value="1"/>
</dbReference>
<comment type="similarity">
    <text evidence="5">Belongs to the cytochrome P450 family.</text>
</comment>
<dbReference type="PROSITE" id="PS00086">
    <property type="entry name" value="CYTOCHROME_P450"/>
    <property type="match status" value="2"/>
</dbReference>
<dbReference type="CDD" id="cd11057">
    <property type="entry name" value="CYP313-like"/>
    <property type="match status" value="1"/>
</dbReference>
<evidence type="ECO:0000256" key="3">
    <source>
        <dbReference type="ARBA" id="ARBA00004174"/>
    </source>
</evidence>
<evidence type="ECO:0000256" key="1">
    <source>
        <dbReference type="ARBA" id="ARBA00001971"/>
    </source>
</evidence>
<evidence type="ECO:0000256" key="14">
    <source>
        <dbReference type="PIRSR" id="PIRSR602401-1"/>
    </source>
</evidence>
<dbReference type="Gene3D" id="1.10.630.10">
    <property type="entry name" value="Cytochrome P450"/>
    <property type="match status" value="2"/>
</dbReference>
<evidence type="ECO:0000256" key="13">
    <source>
        <dbReference type="ARBA" id="ARBA00023136"/>
    </source>
</evidence>
<dbReference type="InterPro" id="IPR002401">
    <property type="entry name" value="Cyt_P450_E_grp-I"/>
</dbReference>
<dbReference type="Pfam" id="PF00067">
    <property type="entry name" value="p450"/>
    <property type="match status" value="2"/>
</dbReference>
<comment type="cofactor">
    <cofactor evidence="1 14">
        <name>heme</name>
        <dbReference type="ChEBI" id="CHEBI:30413"/>
    </cofactor>
</comment>
<dbReference type="FunFam" id="1.10.630.10:FF:000035">
    <property type="entry name" value="CYtochrome P450 family"/>
    <property type="match status" value="2"/>
</dbReference>
<evidence type="ECO:0000256" key="7">
    <source>
        <dbReference type="ARBA" id="ARBA00022723"/>
    </source>
</evidence>
<dbReference type="PANTHER" id="PTHR24291:SF189">
    <property type="entry name" value="CYTOCHROME P450 4C3-RELATED"/>
    <property type="match status" value="1"/>
</dbReference>
<accession>A0A182MNX7</accession>
<evidence type="ECO:0000256" key="4">
    <source>
        <dbReference type="ARBA" id="ARBA00004406"/>
    </source>
</evidence>
<dbReference type="GO" id="GO:0016705">
    <property type="term" value="F:oxidoreductase activity, acting on paired donors, with incorporation or reduction of molecular oxygen"/>
    <property type="evidence" value="ECO:0007669"/>
    <property type="project" value="InterPro"/>
</dbReference>
<keyword evidence="13" id="KW-0472">Membrane</keyword>
<dbReference type="STRING" id="139723.A0A182MNX7"/>
<evidence type="ECO:0000256" key="8">
    <source>
        <dbReference type="ARBA" id="ARBA00022824"/>
    </source>
</evidence>
<evidence type="ECO:0000256" key="5">
    <source>
        <dbReference type="ARBA" id="ARBA00010617"/>
    </source>
</evidence>
<proteinExistence type="inferred from homology"/>
<keyword evidence="8" id="KW-0256">Endoplasmic reticulum</keyword>
<evidence type="ECO:0008006" key="17">
    <source>
        <dbReference type="Google" id="ProtNLM"/>
    </source>
</evidence>
<keyword evidence="9" id="KW-0492">Microsome</keyword>
<dbReference type="EMBL" id="AXCM01005970">
    <property type="status" value="NOT_ANNOTATED_CDS"/>
    <property type="molecule type" value="Genomic_DNA"/>
</dbReference>
<dbReference type="PRINTS" id="PR00463">
    <property type="entry name" value="EP450I"/>
</dbReference>
<dbReference type="InterPro" id="IPR036396">
    <property type="entry name" value="Cyt_P450_sf"/>
</dbReference>
<dbReference type="GO" id="GO:0005506">
    <property type="term" value="F:iron ion binding"/>
    <property type="evidence" value="ECO:0007669"/>
    <property type="project" value="InterPro"/>
</dbReference>
<name>A0A182MNX7_9DIPT</name>
<dbReference type="Proteomes" id="UP000075883">
    <property type="component" value="Unassembled WGS sequence"/>
</dbReference>
<protein>
    <recommendedName>
        <fullName evidence="17">Cytochrome P450</fullName>
    </recommendedName>
</protein>
<keyword evidence="7 14" id="KW-0479">Metal-binding</keyword>
<evidence type="ECO:0000256" key="6">
    <source>
        <dbReference type="ARBA" id="ARBA00022617"/>
    </source>
</evidence>
<evidence type="ECO:0000256" key="9">
    <source>
        <dbReference type="ARBA" id="ARBA00022848"/>
    </source>
</evidence>
<sequence>MQSSAGVRIDKMWWLWLVLVLAVVGLLHCCILQRHRFAQHLPNMQPYYPIIGNGQLFMGKSRVKLFNVLMEPFQEFGGWFKIWLGPKLVLCTSHPDIMNAVLTHPECLEKPFFYDFVKLEHGIFAGHYHPWKTQRKALNPAFNTRILHSFIPVFVECSKLMVQNMESSLGEGAQTLSIFPFISKCTLEMVCGTTIGCDVLEQPGKETFIENVDRCFELVAKRMLNIHHYIELLYGFTKDCIEESERRTSCYRFFESVIEKAKARIQSSSEDGDEFVDYKRPQIFADQLLSVRHNGNPFTDIEITHNIYSMIAAGNDTTALQVTHTCLFLAMFPDIQERTYREVMEVFPDPEQDITLDDLKNLTYMERVIKESLRLAPSGPNIARQTMQDIEIADLHIPKDSLIVMSIFSMHRRKDVWGPDADRFDPDRFLPERSVDRNVNAFVPFSAGSRNCIGGRYAMLGMKVMLSSILRRLRLRSNLQMSDLQFRFDLTLKLESDYFVTLPESMRNGLSFMEKSPVKLFENVLQPFTQFDQWFKVWLGPQLLLCTSHPKLAESVLSHTKCLEKPFFYSFVQLEHGILTRKYNNWKRYRKALSPSFGTIKVNNSLPTLIACADVLISNLQAKVEKTSTVSLGPLLSECTLNMIFSTTLGANVVEQHEAKNILKNLDILFQMISARALNALHHYDWIYKQTNNCKTESNSRAQCYGVVDKVLASRKKALETAPFEADDSPAMLDRLLTITDDGPLTDTEIVHNIYSIVGAGYDTTAHALGHACLFLAMHPVVQDKLYQELYNVFHNHDEPITEQSLKQLNYMDCVLKESLRLAPPGATVAREAQDDVTIEGQFIPCGTTVVVSLFALHRRKDFWGADADQFDPDRFLPKRSEGRPAYAFMPFNTGSRACLGSRYAMLSMKVILTMIVQAFKLRTSMTMKEMKFRFDIALKQERGYLIELERRNPHTF</sequence>
<keyword evidence="6 14" id="KW-0349">Heme</keyword>
<evidence type="ECO:0000256" key="2">
    <source>
        <dbReference type="ARBA" id="ARBA00003690"/>
    </source>
</evidence>
<comment type="function">
    <text evidence="2">May be involved in the metabolism of insect hormones and in the breakdown of synthetic insecticides.</text>
</comment>
<evidence type="ECO:0000256" key="12">
    <source>
        <dbReference type="ARBA" id="ARBA00023033"/>
    </source>
</evidence>
<keyword evidence="10" id="KW-0560">Oxidoreductase</keyword>
<dbReference type="GO" id="GO:0005789">
    <property type="term" value="C:endoplasmic reticulum membrane"/>
    <property type="evidence" value="ECO:0007669"/>
    <property type="project" value="UniProtKB-SubCell"/>
</dbReference>
<evidence type="ECO:0000256" key="10">
    <source>
        <dbReference type="ARBA" id="ARBA00023002"/>
    </source>
</evidence>
<keyword evidence="11 14" id="KW-0408">Iron</keyword>
<dbReference type="InterPro" id="IPR050196">
    <property type="entry name" value="Cytochrome_P450_Monoox"/>
</dbReference>
<evidence type="ECO:0000313" key="15">
    <source>
        <dbReference type="EnsemblMetazoa" id="ACUA022823-PA"/>
    </source>
</evidence>
<dbReference type="AlphaFoldDB" id="A0A182MNX7"/>
<dbReference type="PRINTS" id="PR00385">
    <property type="entry name" value="P450"/>
</dbReference>
<dbReference type="SUPFAM" id="SSF48264">
    <property type="entry name" value="Cytochrome P450"/>
    <property type="match status" value="2"/>
</dbReference>
<evidence type="ECO:0000313" key="16">
    <source>
        <dbReference type="Proteomes" id="UP000075883"/>
    </source>
</evidence>
<reference evidence="15" key="2">
    <citation type="submission" date="2020-05" db="UniProtKB">
        <authorList>
            <consortium name="EnsemblMetazoa"/>
        </authorList>
    </citation>
    <scope>IDENTIFICATION</scope>
    <source>
        <strain evidence="15">A-37</strain>
    </source>
</reference>
<evidence type="ECO:0000256" key="11">
    <source>
        <dbReference type="ARBA" id="ARBA00023004"/>
    </source>
</evidence>
<dbReference type="InterPro" id="IPR017972">
    <property type="entry name" value="Cyt_P450_CS"/>
</dbReference>
<keyword evidence="16" id="KW-1185">Reference proteome</keyword>
<dbReference type="GO" id="GO:0020037">
    <property type="term" value="F:heme binding"/>
    <property type="evidence" value="ECO:0007669"/>
    <property type="project" value="InterPro"/>
</dbReference>
<dbReference type="EnsemblMetazoa" id="ACUA022823-RA">
    <property type="protein sequence ID" value="ACUA022823-PA"/>
    <property type="gene ID" value="ACUA022823"/>
</dbReference>
<reference evidence="16" key="1">
    <citation type="submission" date="2013-09" db="EMBL/GenBank/DDBJ databases">
        <title>The Genome Sequence of Anopheles culicifacies species A.</title>
        <authorList>
            <consortium name="The Broad Institute Genomics Platform"/>
            <person name="Neafsey D.E."/>
            <person name="Besansky N."/>
            <person name="Howell P."/>
            <person name="Walton C."/>
            <person name="Young S.K."/>
            <person name="Zeng Q."/>
            <person name="Gargeya S."/>
            <person name="Fitzgerald M."/>
            <person name="Haas B."/>
            <person name="Abouelleil A."/>
            <person name="Allen A.W."/>
            <person name="Alvarado L."/>
            <person name="Arachchi H.M."/>
            <person name="Berlin A.M."/>
            <person name="Chapman S.B."/>
            <person name="Gainer-Dewar J."/>
            <person name="Goldberg J."/>
            <person name="Griggs A."/>
            <person name="Gujja S."/>
            <person name="Hansen M."/>
            <person name="Howarth C."/>
            <person name="Imamovic A."/>
            <person name="Ireland A."/>
            <person name="Larimer J."/>
            <person name="McCowan C."/>
            <person name="Murphy C."/>
            <person name="Pearson M."/>
            <person name="Poon T.W."/>
            <person name="Priest M."/>
            <person name="Roberts A."/>
            <person name="Saif S."/>
            <person name="Shea T."/>
            <person name="Sisk P."/>
            <person name="Sykes S."/>
            <person name="Wortman J."/>
            <person name="Nusbaum C."/>
            <person name="Birren B."/>
        </authorList>
    </citation>
    <scope>NUCLEOTIDE SEQUENCE [LARGE SCALE GENOMIC DNA]</scope>
    <source>
        <strain evidence="16">A-37</strain>
    </source>
</reference>